<evidence type="ECO:0000313" key="1">
    <source>
        <dbReference type="EMBL" id="NPT40549.1"/>
    </source>
</evidence>
<gene>
    <name evidence="1" type="ORF">GNZ12_04335</name>
</gene>
<accession>A0ABX2BIC7</accession>
<name>A0ABX2BIC7_9BURK</name>
<keyword evidence="2" id="KW-1185">Reference proteome</keyword>
<comment type="caution">
    <text evidence="1">The sequence shown here is derived from an EMBL/GenBank/DDBJ whole genome shotgun (WGS) entry which is preliminary data.</text>
</comment>
<organism evidence="1 2">
    <name type="scientific">Paraburkholderia solitsugae</name>
    <dbReference type="NCBI Taxonomy" id="2675748"/>
    <lineage>
        <taxon>Bacteria</taxon>
        <taxon>Pseudomonadati</taxon>
        <taxon>Pseudomonadota</taxon>
        <taxon>Betaproteobacteria</taxon>
        <taxon>Burkholderiales</taxon>
        <taxon>Burkholderiaceae</taxon>
        <taxon>Paraburkholderia</taxon>
    </lineage>
</organism>
<evidence type="ECO:0000313" key="2">
    <source>
        <dbReference type="Proteomes" id="UP000652198"/>
    </source>
</evidence>
<sequence>MDILGKRPYLFLAVDRAETTVDFPVSARRDIAIAKSFC</sequence>
<dbReference type="EMBL" id="WOEY01000017">
    <property type="protein sequence ID" value="NPT40549.1"/>
    <property type="molecule type" value="Genomic_DNA"/>
</dbReference>
<proteinExistence type="predicted"/>
<reference evidence="1 2" key="1">
    <citation type="submission" date="2019-11" db="EMBL/GenBank/DDBJ databases">
        <title>Metabolism of dissolved organic matter in forest soils.</title>
        <authorList>
            <person name="Cyle K.T."/>
            <person name="Wilhelm R.C."/>
            <person name="Martinez C.E."/>
        </authorList>
    </citation>
    <scope>NUCLEOTIDE SEQUENCE [LARGE SCALE GENOMIC DNA]</scope>
    <source>
        <strain evidence="1 2">1N</strain>
    </source>
</reference>
<protein>
    <submittedName>
        <fullName evidence="1">DDE-type integrase/transposase/recombinase</fullName>
    </submittedName>
</protein>
<dbReference type="Proteomes" id="UP000652198">
    <property type="component" value="Unassembled WGS sequence"/>
</dbReference>